<evidence type="ECO:0000256" key="6">
    <source>
        <dbReference type="ARBA" id="ARBA00022967"/>
    </source>
</evidence>
<protein>
    <submittedName>
        <fullName evidence="12">Methionine import ATP-binding protein MetN</fullName>
    </submittedName>
</protein>
<evidence type="ECO:0000256" key="10">
    <source>
        <dbReference type="ARBA" id="ARBA00063837"/>
    </source>
</evidence>
<dbReference type="InterPro" id="IPR045865">
    <property type="entry name" value="ACT-like_dom_sf"/>
</dbReference>
<name>A0A810NFB9_9ACTN</name>
<dbReference type="GO" id="GO:0005886">
    <property type="term" value="C:plasma membrane"/>
    <property type="evidence" value="ECO:0007669"/>
    <property type="project" value="UniProtKB-ARBA"/>
</dbReference>
<dbReference type="PROSITE" id="PS50893">
    <property type="entry name" value="ABC_TRANSPORTER_2"/>
    <property type="match status" value="1"/>
</dbReference>
<dbReference type="Gene3D" id="3.30.70.260">
    <property type="match status" value="1"/>
</dbReference>
<dbReference type="GO" id="GO:0006865">
    <property type="term" value="P:amino acid transport"/>
    <property type="evidence" value="ECO:0007669"/>
    <property type="project" value="UniProtKB-KW"/>
</dbReference>
<dbReference type="Proteomes" id="UP000680866">
    <property type="component" value="Chromosome"/>
</dbReference>
<comment type="subunit">
    <text evidence="10">Homodimer. Forms a membrane-associated complex with FtsX.</text>
</comment>
<reference evidence="12" key="1">
    <citation type="submission" date="2020-08" db="EMBL/GenBank/DDBJ databases">
        <title>Whole genome shotgun sequence of Polymorphospora rubra NBRC 101157.</title>
        <authorList>
            <person name="Komaki H."/>
            <person name="Tamura T."/>
        </authorList>
    </citation>
    <scope>NUCLEOTIDE SEQUENCE</scope>
    <source>
        <strain evidence="12">NBRC 101157</strain>
    </source>
</reference>
<proteinExistence type="inferred from homology"/>
<dbReference type="KEGG" id="pry:Prubr_69760"/>
<accession>A0A810NFB9</accession>
<evidence type="ECO:0000256" key="3">
    <source>
        <dbReference type="ARBA" id="ARBA00022475"/>
    </source>
</evidence>
<keyword evidence="5 12" id="KW-0067">ATP-binding</keyword>
<keyword evidence="13" id="KW-1185">Reference proteome</keyword>
<dbReference type="InterPro" id="IPR027417">
    <property type="entry name" value="P-loop_NTPase"/>
</dbReference>
<dbReference type="InterPro" id="IPR003593">
    <property type="entry name" value="AAA+_ATPase"/>
</dbReference>
<keyword evidence="6" id="KW-1278">Translocase</keyword>
<keyword evidence="2" id="KW-0813">Transport</keyword>
<keyword evidence="8" id="KW-0472">Membrane</keyword>
<dbReference type="AlphaFoldDB" id="A0A810NFB9"/>
<dbReference type="InterPro" id="IPR050086">
    <property type="entry name" value="MetN_ABC_transporter-like"/>
</dbReference>
<dbReference type="RefSeq" id="WP_246568033.1">
    <property type="nucleotide sequence ID" value="NZ_AP023359.1"/>
</dbReference>
<organism evidence="12 13">
    <name type="scientific">Polymorphospora rubra</name>
    <dbReference type="NCBI Taxonomy" id="338584"/>
    <lineage>
        <taxon>Bacteria</taxon>
        <taxon>Bacillati</taxon>
        <taxon>Actinomycetota</taxon>
        <taxon>Actinomycetes</taxon>
        <taxon>Micromonosporales</taxon>
        <taxon>Micromonosporaceae</taxon>
        <taxon>Polymorphospora</taxon>
    </lineage>
</organism>
<evidence type="ECO:0000256" key="8">
    <source>
        <dbReference type="ARBA" id="ARBA00023136"/>
    </source>
</evidence>
<evidence type="ECO:0000259" key="11">
    <source>
        <dbReference type="PROSITE" id="PS50893"/>
    </source>
</evidence>
<dbReference type="Gene3D" id="3.40.50.300">
    <property type="entry name" value="P-loop containing nucleotide triphosphate hydrolases"/>
    <property type="match status" value="1"/>
</dbReference>
<feature type="domain" description="ABC transporter" evidence="11">
    <location>
        <begin position="2"/>
        <end position="241"/>
    </location>
</feature>
<dbReference type="PANTHER" id="PTHR43166">
    <property type="entry name" value="AMINO ACID IMPORT ATP-BINDING PROTEIN"/>
    <property type="match status" value="1"/>
</dbReference>
<comment type="similarity">
    <text evidence="1">Belongs to the ABC transporter superfamily.</text>
</comment>
<dbReference type="InterPro" id="IPR041701">
    <property type="entry name" value="MetN_ABC"/>
</dbReference>
<dbReference type="GO" id="GO:0005524">
    <property type="term" value="F:ATP binding"/>
    <property type="evidence" value="ECO:0007669"/>
    <property type="project" value="UniProtKB-KW"/>
</dbReference>
<dbReference type="InterPro" id="IPR003439">
    <property type="entry name" value="ABC_transporter-like_ATP-bd"/>
</dbReference>
<dbReference type="InterPro" id="IPR018449">
    <property type="entry name" value="NIL_domain"/>
</dbReference>
<evidence type="ECO:0000256" key="7">
    <source>
        <dbReference type="ARBA" id="ARBA00022970"/>
    </source>
</evidence>
<sequence>MIQITGLRKVYRTRRAEVAAVDGVDLTVAKGEVYGVLGRSGAGKSTLLRCVNMLERPDAGRIVVDGVDLGGLREDGLRKARQRIGMIHQHFALLGSRTAAGNVAFPLEIMGMPRAERAERVRELLDLVGLANRAGAYPAQLSGGQKQRVGIARALAARPTVLLSDEATSALDPETTGSILDLLRDLNRRLGLTILLITHEMEVVKRICDSAAIMHDGRITESGPVADLLLRPGAELTRGIFPLGVPTPVKGATLLDVTVVGAAADSNFVSDLARRFDLDVRIVGGGVETLAGTRAGRLRLALSGAAAATGAPREHLASAGILVEDPR</sequence>
<evidence type="ECO:0000313" key="12">
    <source>
        <dbReference type="EMBL" id="BCJ69955.1"/>
    </source>
</evidence>
<dbReference type="Pfam" id="PF00005">
    <property type="entry name" value="ABC_tran"/>
    <property type="match status" value="1"/>
</dbReference>
<dbReference type="SUPFAM" id="SSF52540">
    <property type="entry name" value="P-loop containing nucleoside triphosphate hydrolases"/>
    <property type="match status" value="1"/>
</dbReference>
<keyword evidence="3" id="KW-1003">Cell membrane</keyword>
<evidence type="ECO:0000256" key="1">
    <source>
        <dbReference type="ARBA" id="ARBA00005417"/>
    </source>
</evidence>
<evidence type="ECO:0000256" key="4">
    <source>
        <dbReference type="ARBA" id="ARBA00022741"/>
    </source>
</evidence>
<dbReference type="SMART" id="SM00382">
    <property type="entry name" value="AAA"/>
    <property type="match status" value="1"/>
</dbReference>
<dbReference type="CDD" id="cd03258">
    <property type="entry name" value="ABC_MetN_methionine_transporter"/>
    <property type="match status" value="1"/>
</dbReference>
<dbReference type="SMART" id="SM00930">
    <property type="entry name" value="NIL"/>
    <property type="match status" value="1"/>
</dbReference>
<dbReference type="SUPFAM" id="SSF55021">
    <property type="entry name" value="ACT-like"/>
    <property type="match status" value="1"/>
</dbReference>
<evidence type="ECO:0000256" key="2">
    <source>
        <dbReference type="ARBA" id="ARBA00022448"/>
    </source>
</evidence>
<evidence type="ECO:0000256" key="9">
    <source>
        <dbReference type="ARBA" id="ARBA00054718"/>
    </source>
</evidence>
<comment type="function">
    <text evidence="9">Part of the ABC transporter FtsEX involved in cellular division. Has ATPase activity.</text>
</comment>
<keyword evidence="4" id="KW-0547">Nucleotide-binding</keyword>
<evidence type="ECO:0000256" key="5">
    <source>
        <dbReference type="ARBA" id="ARBA00022840"/>
    </source>
</evidence>
<dbReference type="Pfam" id="PF09383">
    <property type="entry name" value="NIL"/>
    <property type="match status" value="1"/>
</dbReference>
<gene>
    <name evidence="12" type="primary">metN</name>
    <name evidence="12" type="ORF">Prubr_69760</name>
</gene>
<dbReference type="PANTHER" id="PTHR43166:SF30">
    <property type="entry name" value="METHIONINE IMPORT ATP-BINDING PROTEIN METN"/>
    <property type="match status" value="1"/>
</dbReference>
<dbReference type="InterPro" id="IPR017871">
    <property type="entry name" value="ABC_transporter-like_CS"/>
</dbReference>
<dbReference type="FunFam" id="3.40.50.300:FF:000056">
    <property type="entry name" value="Cell division ATP-binding protein FtsE"/>
    <property type="match status" value="1"/>
</dbReference>
<dbReference type="EMBL" id="AP023359">
    <property type="protein sequence ID" value="BCJ69955.1"/>
    <property type="molecule type" value="Genomic_DNA"/>
</dbReference>
<evidence type="ECO:0000313" key="13">
    <source>
        <dbReference type="Proteomes" id="UP000680866"/>
    </source>
</evidence>
<dbReference type="GO" id="GO:0016887">
    <property type="term" value="F:ATP hydrolysis activity"/>
    <property type="evidence" value="ECO:0007669"/>
    <property type="project" value="InterPro"/>
</dbReference>
<dbReference type="PROSITE" id="PS00211">
    <property type="entry name" value="ABC_TRANSPORTER_1"/>
    <property type="match status" value="1"/>
</dbReference>
<keyword evidence="7" id="KW-0029">Amino-acid transport</keyword>